<dbReference type="eggNOG" id="COG0612">
    <property type="taxonomic scope" value="Bacteria"/>
</dbReference>
<accession>A0A059FGW7</accession>
<dbReference type="STRING" id="1280952.HJA_05812"/>
<dbReference type="Proteomes" id="UP000024816">
    <property type="component" value="Unassembled WGS sequence"/>
</dbReference>
<proteinExistence type="predicted"/>
<keyword evidence="4" id="KW-1185">Reference proteome</keyword>
<name>A0A059FGW7_9PROT</name>
<evidence type="ECO:0000313" key="4">
    <source>
        <dbReference type="Proteomes" id="UP000024816"/>
    </source>
</evidence>
<feature type="domain" description="MobA/VirD2-like nuclease" evidence="2">
    <location>
        <begin position="22"/>
        <end position="145"/>
    </location>
</feature>
<dbReference type="EMBL" id="ARYJ01000003">
    <property type="protein sequence ID" value="KCZ89743.1"/>
    <property type="molecule type" value="Genomic_DNA"/>
</dbReference>
<sequence>MILVGNQRGGARDLARHLLKDENDHVHVHEVRGFASDDLDEAFQEAYALSRGTRCKQFLFSMSFNPPPQKEVTVEMFEAAIEQAEERLGLTGQPRAIVFHEKEGRRHAHAVWSRIDAENLKAVQLSFSKRKMQELSRDLYLEHGWQMPRGLVNSRERDPRSFTLEEWQQAKRVERDPKDIKAAIQDAWAISDSAASLGHALQERGFKLARGDRRGFVVTDYRGEVYSLSRWAGIKPKQIRDRVGDAQELPSLEQAKRDTAREMQGKLSQFQQELDARAAQAKAEHQRQKQILIERQRAERAAAFERIAQREAIEARERQARFSAGLRGLWDKLRGEHARIREENERRAYECFKRDRAERDTLVFRQLEQRRLLEQRARHRQEHIAERQQELRQDALRYRETTEPSREDRREAFKQRRREERGKEPGRDRPRGPER</sequence>
<evidence type="ECO:0000313" key="3">
    <source>
        <dbReference type="EMBL" id="KCZ89743.1"/>
    </source>
</evidence>
<dbReference type="AlphaFoldDB" id="A0A059FGW7"/>
<feature type="compositionally biased region" description="Basic and acidic residues" evidence="1">
    <location>
        <begin position="254"/>
        <end position="264"/>
    </location>
</feature>
<feature type="region of interest" description="Disordered" evidence="1">
    <location>
        <begin position="245"/>
        <end position="264"/>
    </location>
</feature>
<reference evidence="3 4" key="1">
    <citation type="journal article" date="2014" name="Antonie Van Leeuwenhoek">
        <title>Hyphomonas beringensis sp. nov. and Hyphomonas chukchiensis sp. nov., isolated from surface seawater of the Bering Sea and Chukchi Sea.</title>
        <authorList>
            <person name="Li C."/>
            <person name="Lai Q."/>
            <person name="Li G."/>
            <person name="Dong C."/>
            <person name="Wang J."/>
            <person name="Liao Y."/>
            <person name="Shao Z."/>
        </authorList>
    </citation>
    <scope>NUCLEOTIDE SEQUENCE [LARGE SCALE GENOMIC DNA]</scope>
    <source>
        <strain evidence="3 4">VP2</strain>
    </source>
</reference>
<dbReference type="InterPro" id="IPR005094">
    <property type="entry name" value="Endonuclease_MobA/VirD2"/>
</dbReference>
<feature type="region of interest" description="Disordered" evidence="1">
    <location>
        <begin position="383"/>
        <end position="435"/>
    </location>
</feature>
<dbReference type="RefSeq" id="WP_035579421.1">
    <property type="nucleotide sequence ID" value="NZ_ARYJ01000003.1"/>
</dbReference>
<dbReference type="Pfam" id="PF03432">
    <property type="entry name" value="Relaxase"/>
    <property type="match status" value="1"/>
</dbReference>
<dbReference type="PATRIC" id="fig|1280952.3.peg.1153"/>
<evidence type="ECO:0000259" key="2">
    <source>
        <dbReference type="Pfam" id="PF03432"/>
    </source>
</evidence>
<organism evidence="3 4">
    <name type="scientific">Hyphomonas jannaschiana VP2</name>
    <dbReference type="NCBI Taxonomy" id="1280952"/>
    <lineage>
        <taxon>Bacteria</taxon>
        <taxon>Pseudomonadati</taxon>
        <taxon>Pseudomonadota</taxon>
        <taxon>Alphaproteobacteria</taxon>
        <taxon>Hyphomonadales</taxon>
        <taxon>Hyphomonadaceae</taxon>
        <taxon>Hyphomonas</taxon>
    </lineage>
</organism>
<evidence type="ECO:0000256" key="1">
    <source>
        <dbReference type="SAM" id="MobiDB-lite"/>
    </source>
</evidence>
<gene>
    <name evidence="3" type="ORF">HJA_05812</name>
</gene>
<dbReference type="OrthoDB" id="1826980at2"/>
<comment type="caution">
    <text evidence="3">The sequence shown here is derived from an EMBL/GenBank/DDBJ whole genome shotgun (WGS) entry which is preliminary data.</text>
</comment>
<protein>
    <recommendedName>
        <fullName evidence="2">MobA/VirD2-like nuclease domain-containing protein</fullName>
    </recommendedName>
</protein>